<feature type="compositionally biased region" description="Low complexity" evidence="1">
    <location>
        <begin position="236"/>
        <end position="249"/>
    </location>
</feature>
<protein>
    <submittedName>
        <fullName evidence="2">Uncharacterized protein</fullName>
    </submittedName>
</protein>
<dbReference type="Proteomes" id="UP001309876">
    <property type="component" value="Unassembled WGS sequence"/>
</dbReference>
<feature type="compositionally biased region" description="Basic and acidic residues" evidence="1">
    <location>
        <begin position="268"/>
        <end position="285"/>
    </location>
</feature>
<dbReference type="AlphaFoldDB" id="A0AAN7SYV1"/>
<dbReference type="EMBL" id="JAVRRJ010000004">
    <property type="protein sequence ID" value="KAK5085418.1"/>
    <property type="molecule type" value="Genomic_DNA"/>
</dbReference>
<reference evidence="2 3" key="1">
    <citation type="submission" date="2023-08" db="EMBL/GenBank/DDBJ databases">
        <title>Black Yeasts Isolated from many extreme environments.</title>
        <authorList>
            <person name="Coleine C."/>
            <person name="Stajich J.E."/>
            <person name="Selbmann L."/>
        </authorList>
    </citation>
    <scope>NUCLEOTIDE SEQUENCE [LARGE SCALE GENOMIC DNA]</scope>
    <source>
        <strain evidence="2 3">CCFEE 5910</strain>
    </source>
</reference>
<keyword evidence="3" id="KW-1185">Reference proteome</keyword>
<feature type="compositionally biased region" description="Basic and acidic residues" evidence="1">
    <location>
        <begin position="155"/>
        <end position="211"/>
    </location>
</feature>
<sequence length="297" mass="32479">MAIPRASATFGRTVLRRASAQTRSRAWRQIGRRQYASEHGGSSRSSELPWMIGSVGFTVPAAVWLYGQGPKKGSHGHEETHEESHGEGEEEGHEPNEDKEQHEAASDTKDADQPNSEKEYVGEGEPQQEEKQQAESDSDESKDASSDQGSDDSADEKTEQKDDSGKEEKQEAGDSEKKDDSKEDDKKADEKTSDDKKSDDKKSDDKPRLSEDGYELPGPNAPGQINYKSGTGKGPGEQQQQVGGRPQQETKGQKDSQSQQSGAQNPYLDDHEKGKKGEGLKETARIHGTVDSNRPLG</sequence>
<proteinExistence type="predicted"/>
<name>A0AAN7SYV1_9EURO</name>
<feature type="compositionally biased region" description="Basic and acidic residues" evidence="1">
    <location>
        <begin position="128"/>
        <end position="145"/>
    </location>
</feature>
<feature type="compositionally biased region" description="Basic and acidic residues" evidence="1">
    <location>
        <begin position="75"/>
        <end position="121"/>
    </location>
</feature>
<evidence type="ECO:0000313" key="3">
    <source>
        <dbReference type="Proteomes" id="UP001309876"/>
    </source>
</evidence>
<comment type="caution">
    <text evidence="2">The sequence shown here is derived from an EMBL/GenBank/DDBJ whole genome shotgun (WGS) entry which is preliminary data.</text>
</comment>
<gene>
    <name evidence="2" type="ORF">LTR05_004703</name>
</gene>
<feature type="region of interest" description="Disordered" evidence="1">
    <location>
        <begin position="18"/>
        <end position="48"/>
    </location>
</feature>
<organism evidence="2 3">
    <name type="scientific">Lithohypha guttulata</name>
    <dbReference type="NCBI Taxonomy" id="1690604"/>
    <lineage>
        <taxon>Eukaryota</taxon>
        <taxon>Fungi</taxon>
        <taxon>Dikarya</taxon>
        <taxon>Ascomycota</taxon>
        <taxon>Pezizomycotina</taxon>
        <taxon>Eurotiomycetes</taxon>
        <taxon>Chaetothyriomycetidae</taxon>
        <taxon>Chaetothyriales</taxon>
        <taxon>Trichomeriaceae</taxon>
        <taxon>Lithohypha</taxon>
    </lineage>
</organism>
<evidence type="ECO:0000256" key="1">
    <source>
        <dbReference type="SAM" id="MobiDB-lite"/>
    </source>
</evidence>
<feature type="region of interest" description="Disordered" evidence="1">
    <location>
        <begin position="66"/>
        <end position="297"/>
    </location>
</feature>
<evidence type="ECO:0000313" key="2">
    <source>
        <dbReference type="EMBL" id="KAK5085418.1"/>
    </source>
</evidence>
<accession>A0AAN7SYV1</accession>